<feature type="non-terminal residue" evidence="1">
    <location>
        <position position="1"/>
    </location>
</feature>
<dbReference type="Proteomes" id="UP000663829">
    <property type="component" value="Unassembled WGS sequence"/>
</dbReference>
<evidence type="ECO:0000313" key="2">
    <source>
        <dbReference type="EMBL" id="CAF4505754.1"/>
    </source>
</evidence>
<dbReference type="EMBL" id="CAJNOQ010039823">
    <property type="protein sequence ID" value="CAF1617808.1"/>
    <property type="molecule type" value="Genomic_DNA"/>
</dbReference>
<keyword evidence="3" id="KW-1185">Reference proteome</keyword>
<gene>
    <name evidence="1" type="ORF">GPM918_LOCUS43541</name>
    <name evidence="2" type="ORF">SRO942_LOCUS45057</name>
</gene>
<reference evidence="1" key="1">
    <citation type="submission" date="2021-02" db="EMBL/GenBank/DDBJ databases">
        <authorList>
            <person name="Nowell W R."/>
        </authorList>
    </citation>
    <scope>NUCLEOTIDE SEQUENCE</scope>
</reference>
<comment type="caution">
    <text evidence="1">The sequence shown here is derived from an EMBL/GenBank/DDBJ whole genome shotgun (WGS) entry which is preliminary data.</text>
</comment>
<dbReference type="AlphaFoldDB" id="A0A816BYX7"/>
<accession>A0A816BYX7</accession>
<proteinExistence type="predicted"/>
<name>A0A816BYX7_9BILA</name>
<protein>
    <submittedName>
        <fullName evidence="1">Uncharacterized protein</fullName>
    </submittedName>
</protein>
<organism evidence="1 3">
    <name type="scientific">Didymodactylos carnosus</name>
    <dbReference type="NCBI Taxonomy" id="1234261"/>
    <lineage>
        <taxon>Eukaryota</taxon>
        <taxon>Metazoa</taxon>
        <taxon>Spiralia</taxon>
        <taxon>Gnathifera</taxon>
        <taxon>Rotifera</taxon>
        <taxon>Eurotatoria</taxon>
        <taxon>Bdelloidea</taxon>
        <taxon>Philodinida</taxon>
        <taxon>Philodinidae</taxon>
        <taxon>Didymodactylos</taxon>
    </lineage>
</organism>
<sequence>VAAVNGEAGASSASAASLFRMKFHAWV</sequence>
<evidence type="ECO:0000313" key="1">
    <source>
        <dbReference type="EMBL" id="CAF1617808.1"/>
    </source>
</evidence>
<evidence type="ECO:0000313" key="3">
    <source>
        <dbReference type="Proteomes" id="UP000663829"/>
    </source>
</evidence>
<dbReference type="Proteomes" id="UP000681722">
    <property type="component" value="Unassembled WGS sequence"/>
</dbReference>
<dbReference type="EMBL" id="CAJOBC010106843">
    <property type="protein sequence ID" value="CAF4505754.1"/>
    <property type="molecule type" value="Genomic_DNA"/>
</dbReference>